<comment type="caution">
    <text evidence="2">The sequence shown here is derived from an EMBL/GenBank/DDBJ whole genome shotgun (WGS) entry which is preliminary data.</text>
</comment>
<accession>A0A3A8NQ01</accession>
<protein>
    <submittedName>
        <fullName evidence="2">GNAT family N-acetyltransferase</fullName>
    </submittedName>
</protein>
<keyword evidence="2" id="KW-0808">Transferase</keyword>
<dbReference type="GO" id="GO:0016740">
    <property type="term" value="F:transferase activity"/>
    <property type="evidence" value="ECO:0007669"/>
    <property type="project" value="UniProtKB-KW"/>
</dbReference>
<keyword evidence="3" id="KW-1185">Reference proteome</keyword>
<dbReference type="Proteomes" id="UP000273405">
    <property type="component" value="Unassembled WGS sequence"/>
</dbReference>
<dbReference type="Pfam" id="PF13480">
    <property type="entry name" value="Acetyltransf_6"/>
    <property type="match status" value="1"/>
</dbReference>
<name>A0A3A8NQ01_9BACT</name>
<dbReference type="OrthoDB" id="9809725at2"/>
<evidence type="ECO:0000313" key="3">
    <source>
        <dbReference type="Proteomes" id="UP000273405"/>
    </source>
</evidence>
<dbReference type="AlphaFoldDB" id="A0A3A8NQ01"/>
<evidence type="ECO:0000313" key="2">
    <source>
        <dbReference type="EMBL" id="RKH46308.1"/>
    </source>
</evidence>
<sequence length="479" mass="54149">MILYDETHIQTAPFPDTEEGRATKDFLVPLFQRGPEAWFGDRARMLLLGMDDLLIPLSLTEGSGDNSYLFSMYARYIASQRSAIKTGNWKPLAGFTASSVLWGVGAVMKATRLDKVIQVDTWPTLRNMGANLTADQVQRLTDFLTTRFAKYALVFMAVNPATHSPLLNQLKGHGYDFSYMTHTRMQLPAGLEPGASARKLHRRDARMTEASGYQVVDGRDMPGCAPRLADLYRQLNREKYMTNPPISEAFFEDMRLGTRIPLRLLVKDGRIDAFYGISVKDDVLYSPVSGYDLSLPQEVGLYRMLNSLLMREAFDRGIAIETGGGSDPFKSMRGDRPLPRYNAVYVRHLPAYRHVAWRLVAKLGNESLLGFSRKRLREVDGEANVLGFDGIPDTFASPILSPRESVALLREQLESLERDVEATANLTGRERLRHVSALNKRLEDEQLPRPRVAALRERLEQLERAQQSDKKQRKQPPKT</sequence>
<gene>
    <name evidence="2" type="ORF">D7X12_05835</name>
</gene>
<evidence type="ECO:0000259" key="1">
    <source>
        <dbReference type="Pfam" id="PF13480"/>
    </source>
</evidence>
<feature type="domain" description="BioF2-like acetyltransferase" evidence="1">
    <location>
        <begin position="197"/>
        <end position="331"/>
    </location>
</feature>
<dbReference type="EMBL" id="RAWG01000024">
    <property type="protein sequence ID" value="RKH46308.1"/>
    <property type="molecule type" value="Genomic_DNA"/>
</dbReference>
<proteinExistence type="predicted"/>
<organism evidence="2 3">
    <name type="scientific">Corallococcus sicarius</name>
    <dbReference type="NCBI Taxonomy" id="2316726"/>
    <lineage>
        <taxon>Bacteria</taxon>
        <taxon>Pseudomonadati</taxon>
        <taxon>Myxococcota</taxon>
        <taxon>Myxococcia</taxon>
        <taxon>Myxococcales</taxon>
        <taxon>Cystobacterineae</taxon>
        <taxon>Myxococcaceae</taxon>
        <taxon>Corallococcus</taxon>
    </lineage>
</organism>
<reference evidence="3" key="1">
    <citation type="submission" date="2018-09" db="EMBL/GenBank/DDBJ databases">
        <authorList>
            <person name="Livingstone P.G."/>
            <person name="Whitworth D.E."/>
        </authorList>
    </citation>
    <scope>NUCLEOTIDE SEQUENCE [LARGE SCALE GENOMIC DNA]</scope>
    <source>
        <strain evidence="3">CA040B</strain>
    </source>
</reference>
<dbReference type="InterPro" id="IPR038740">
    <property type="entry name" value="BioF2-like_GNAT_dom"/>
</dbReference>
<dbReference type="RefSeq" id="WP_120624268.1">
    <property type="nucleotide sequence ID" value="NZ_RAWG01000024.1"/>
</dbReference>